<dbReference type="Proteomes" id="UP001363010">
    <property type="component" value="Unassembled WGS sequence"/>
</dbReference>
<dbReference type="SUPFAM" id="SSF53474">
    <property type="entry name" value="alpha/beta-Hydrolases"/>
    <property type="match status" value="1"/>
</dbReference>
<dbReference type="InterPro" id="IPR000073">
    <property type="entry name" value="AB_hydrolase_1"/>
</dbReference>
<keyword evidence="3" id="KW-1185">Reference proteome</keyword>
<dbReference type="Gene3D" id="3.40.50.1820">
    <property type="entry name" value="alpha/beta hydrolase"/>
    <property type="match status" value="1"/>
</dbReference>
<dbReference type="PANTHER" id="PTHR43433:SF5">
    <property type="entry name" value="AB HYDROLASE-1 DOMAIN-CONTAINING PROTEIN"/>
    <property type="match status" value="1"/>
</dbReference>
<accession>A0ABU8WBN0</accession>
<sequence length="287" mass="31624">MRQHPGSTLLAGSDLASSPETHWLTIEGQRVRVAIGGAPDATRTLLLFNGIGASVETMAPFMDQFGRTRVLTFDVPGVGESPAPLLPYRLRDIARLGTIVLDRMGVGRVDVLGVSWGGTVAQEFAIRHPERCRTLTLAATCAGMVMVPGRPKVLLRMASPRRYLDPLYLMRVGGELYGGAMRFERELLEMHARAMRAPSIHGYLYQLLAMVGWTSWHRLRRVEAPALVLMGSDDPIVPTINGRILVAGLREARLETVDCGHLFVLTRAAETARRVEHFIAQHSRTPS</sequence>
<dbReference type="InterPro" id="IPR050471">
    <property type="entry name" value="AB_hydrolase"/>
</dbReference>
<reference evidence="2 3" key="1">
    <citation type="submission" date="2024-03" db="EMBL/GenBank/DDBJ databases">
        <title>Novel species of the genus Variovorax.</title>
        <authorList>
            <person name="Liu Q."/>
            <person name="Xin Y.-H."/>
        </authorList>
    </citation>
    <scope>NUCLEOTIDE SEQUENCE [LARGE SCALE GENOMIC DNA]</scope>
    <source>
        <strain evidence="2 3">KACC 18501</strain>
    </source>
</reference>
<dbReference type="Pfam" id="PF00561">
    <property type="entry name" value="Abhydrolase_1"/>
    <property type="match status" value="1"/>
</dbReference>
<dbReference type="PRINTS" id="PR00111">
    <property type="entry name" value="ABHYDROLASE"/>
</dbReference>
<name>A0ABU8WBN0_9BURK</name>
<dbReference type="PANTHER" id="PTHR43433">
    <property type="entry name" value="HYDROLASE, ALPHA/BETA FOLD FAMILY PROTEIN"/>
    <property type="match status" value="1"/>
</dbReference>
<dbReference type="RefSeq" id="WP_340368491.1">
    <property type="nucleotide sequence ID" value="NZ_JBBKZV010000074.1"/>
</dbReference>
<dbReference type="InterPro" id="IPR029058">
    <property type="entry name" value="AB_hydrolase_fold"/>
</dbReference>
<proteinExistence type="predicted"/>
<evidence type="ECO:0000313" key="3">
    <source>
        <dbReference type="Proteomes" id="UP001363010"/>
    </source>
</evidence>
<dbReference type="InterPro" id="IPR011942">
    <property type="entry name" value="PHA_depoly_arom"/>
</dbReference>
<evidence type="ECO:0000313" key="2">
    <source>
        <dbReference type="EMBL" id="MEJ8827471.1"/>
    </source>
</evidence>
<protein>
    <submittedName>
        <fullName evidence="2">Poly(3-hydroxyalkanoate) depolymerase</fullName>
    </submittedName>
</protein>
<feature type="domain" description="AB hydrolase-1" evidence="1">
    <location>
        <begin position="44"/>
        <end position="267"/>
    </location>
</feature>
<dbReference type="EMBL" id="JBBKZV010000074">
    <property type="protein sequence ID" value="MEJ8827471.1"/>
    <property type="molecule type" value="Genomic_DNA"/>
</dbReference>
<organism evidence="2 3">
    <name type="scientific">Variovorax humicola</name>
    <dbReference type="NCBI Taxonomy" id="1769758"/>
    <lineage>
        <taxon>Bacteria</taxon>
        <taxon>Pseudomonadati</taxon>
        <taxon>Pseudomonadota</taxon>
        <taxon>Betaproteobacteria</taxon>
        <taxon>Burkholderiales</taxon>
        <taxon>Comamonadaceae</taxon>
        <taxon>Variovorax</taxon>
    </lineage>
</organism>
<evidence type="ECO:0000259" key="1">
    <source>
        <dbReference type="Pfam" id="PF00561"/>
    </source>
</evidence>
<gene>
    <name evidence="2" type="primary">phaZ</name>
    <name evidence="2" type="ORF">WKW80_36780</name>
</gene>
<comment type="caution">
    <text evidence="2">The sequence shown here is derived from an EMBL/GenBank/DDBJ whole genome shotgun (WGS) entry which is preliminary data.</text>
</comment>
<dbReference type="NCBIfam" id="TIGR02240">
    <property type="entry name" value="PHA_depoly_arom"/>
    <property type="match status" value="1"/>
</dbReference>